<organism evidence="3 4">
    <name type="scientific">Paenibacillus herberti</name>
    <dbReference type="NCBI Taxonomy" id="1619309"/>
    <lineage>
        <taxon>Bacteria</taxon>
        <taxon>Bacillati</taxon>
        <taxon>Bacillota</taxon>
        <taxon>Bacilli</taxon>
        <taxon>Bacillales</taxon>
        <taxon>Paenibacillaceae</taxon>
        <taxon>Paenibacillus</taxon>
    </lineage>
</organism>
<dbReference type="Pfam" id="PF07833">
    <property type="entry name" value="Cu_amine_oxidN1"/>
    <property type="match status" value="1"/>
</dbReference>
<dbReference type="Proteomes" id="UP000215145">
    <property type="component" value="Unassembled WGS sequence"/>
</dbReference>
<evidence type="ECO:0000259" key="2">
    <source>
        <dbReference type="Pfam" id="PF07833"/>
    </source>
</evidence>
<evidence type="ECO:0000313" key="4">
    <source>
        <dbReference type="Proteomes" id="UP000215145"/>
    </source>
</evidence>
<protein>
    <recommendedName>
        <fullName evidence="2">Copper amine oxidase-like N-terminal domain-containing protein</fullName>
    </recommendedName>
</protein>
<feature type="chain" id="PRO_5013302687" description="Copper amine oxidase-like N-terminal domain-containing protein" evidence="1">
    <location>
        <begin position="26"/>
        <end position="156"/>
    </location>
</feature>
<comment type="caution">
    <text evidence="3">The sequence shown here is derived from an EMBL/GenBank/DDBJ whole genome shotgun (WGS) entry which is preliminary data.</text>
</comment>
<dbReference type="InterPro" id="IPR012854">
    <property type="entry name" value="Cu_amine_oxidase-like_N"/>
</dbReference>
<proteinExistence type="predicted"/>
<gene>
    <name evidence="3" type="ORF">CGZ75_15985</name>
</gene>
<accession>A0A229NWY3</accession>
<dbReference type="AlphaFoldDB" id="A0A229NWY3"/>
<reference evidence="3 4" key="1">
    <citation type="submission" date="2017-07" db="EMBL/GenBank/DDBJ databases">
        <title>Paenibacillus herberti R33 genome sequencing and assembly.</title>
        <authorList>
            <person name="Su W."/>
        </authorList>
    </citation>
    <scope>NUCLEOTIDE SEQUENCE [LARGE SCALE GENOMIC DNA]</scope>
    <source>
        <strain evidence="3 4">R33</strain>
    </source>
</reference>
<keyword evidence="1" id="KW-0732">Signal</keyword>
<dbReference type="EMBL" id="NMUQ01000002">
    <property type="protein sequence ID" value="OXM14443.1"/>
    <property type="molecule type" value="Genomic_DNA"/>
</dbReference>
<feature type="signal peptide" evidence="1">
    <location>
        <begin position="1"/>
        <end position="25"/>
    </location>
</feature>
<keyword evidence="4" id="KW-1185">Reference proteome</keyword>
<sequence>MFKKVLGSSILATSLLFSGSPTTFASNSIQVEGNDMVYSDFTVVNDHVYVQLDTLTDMVGALARWGFEDKNRAGFITGFSSEGNSNAFIYWFKNSKKVKITLDDNIEEVNMKLSTISKDNRIYIPLREAIVALNKDIKIEWKNKEKKVTVKGKIIY</sequence>
<feature type="domain" description="Copper amine oxidase-like N-terminal" evidence="2">
    <location>
        <begin position="105"/>
        <end position="151"/>
    </location>
</feature>
<dbReference type="OrthoDB" id="574706at2"/>
<evidence type="ECO:0000313" key="3">
    <source>
        <dbReference type="EMBL" id="OXM14443.1"/>
    </source>
</evidence>
<name>A0A229NWY3_9BACL</name>
<evidence type="ECO:0000256" key="1">
    <source>
        <dbReference type="SAM" id="SignalP"/>
    </source>
</evidence>